<evidence type="ECO:0000313" key="2">
    <source>
        <dbReference type="Proteomes" id="UP000011511"/>
    </source>
</evidence>
<protein>
    <submittedName>
        <fullName evidence="1">Uncharacterized protein</fullName>
    </submittedName>
</protein>
<keyword evidence="2" id="KW-1185">Reference proteome</keyword>
<evidence type="ECO:0000313" key="1">
    <source>
        <dbReference type="EMBL" id="ELY85770.1"/>
    </source>
</evidence>
<dbReference type="Proteomes" id="UP000011511">
    <property type="component" value="Unassembled WGS sequence"/>
</dbReference>
<sequence>MTVAAPTVSYDSLTDGTLPVVPDEVWAAEVTDEAERPAVFFTAIPVGPSVRATRPVFGWTRPGPCPNWKSSRTVMYG</sequence>
<dbReference type="AlphaFoldDB" id="L9ZH02"/>
<accession>L9ZH02</accession>
<dbReference type="PATRIC" id="fig|1227494.3.peg.2250"/>
<proteinExistence type="predicted"/>
<comment type="caution">
    <text evidence="1">The sequence shown here is derived from an EMBL/GenBank/DDBJ whole genome shotgun (WGS) entry which is preliminary data.</text>
</comment>
<name>L9ZH02_NATA2</name>
<gene>
    <name evidence="1" type="ORF">C485_11233</name>
</gene>
<organism evidence="1 2">
    <name type="scientific">Natrinema altunense (strain JCM 12890 / CGMCC 1.3731 / AJ2)</name>
    <dbReference type="NCBI Taxonomy" id="1227494"/>
    <lineage>
        <taxon>Archaea</taxon>
        <taxon>Methanobacteriati</taxon>
        <taxon>Methanobacteriota</taxon>
        <taxon>Stenosarchaea group</taxon>
        <taxon>Halobacteria</taxon>
        <taxon>Halobacteriales</taxon>
        <taxon>Natrialbaceae</taxon>
        <taxon>Natrinema</taxon>
    </lineage>
</organism>
<dbReference type="EMBL" id="AOIK01000029">
    <property type="protein sequence ID" value="ELY85770.1"/>
    <property type="molecule type" value="Genomic_DNA"/>
</dbReference>
<reference evidence="1 2" key="1">
    <citation type="journal article" date="2014" name="PLoS Genet.">
        <title>Phylogenetically driven sequencing of extremely halophilic archaea reveals strategies for static and dynamic osmo-response.</title>
        <authorList>
            <person name="Becker E.A."/>
            <person name="Seitzer P.M."/>
            <person name="Tritt A."/>
            <person name="Larsen D."/>
            <person name="Krusor M."/>
            <person name="Yao A.I."/>
            <person name="Wu D."/>
            <person name="Madern D."/>
            <person name="Eisen J.A."/>
            <person name="Darling A.E."/>
            <person name="Facciotti M.T."/>
        </authorList>
    </citation>
    <scope>NUCLEOTIDE SEQUENCE [LARGE SCALE GENOMIC DNA]</scope>
    <source>
        <strain evidence="1 2">JCM 12890</strain>
    </source>
</reference>